<evidence type="ECO:0000256" key="8">
    <source>
        <dbReference type="PIRSR" id="PIRSR613078-3"/>
    </source>
</evidence>
<keyword evidence="4 9" id="KW-0324">Glycolysis</keyword>
<dbReference type="PIRSF" id="PIRSF000709">
    <property type="entry name" value="6PFK_2-Ptase"/>
    <property type="match status" value="1"/>
</dbReference>
<evidence type="ECO:0000256" key="9">
    <source>
        <dbReference type="RuleBase" id="RU004511"/>
    </source>
</evidence>
<keyword evidence="5 9" id="KW-0413">Isomerase</keyword>
<gene>
    <name evidence="10" type="ORF">HG535_0C02660</name>
</gene>
<comment type="pathway">
    <text evidence="2 9">Carbohydrate degradation; glycolysis; pyruvate from D-glyceraldehyde 3-phosphate: step 3/5.</text>
</comment>
<evidence type="ECO:0000256" key="7">
    <source>
        <dbReference type="PIRSR" id="PIRSR613078-2"/>
    </source>
</evidence>
<evidence type="ECO:0000313" key="11">
    <source>
        <dbReference type="Proteomes" id="UP000509704"/>
    </source>
</evidence>
<dbReference type="PROSITE" id="PS00175">
    <property type="entry name" value="PG_MUTASE"/>
    <property type="match status" value="1"/>
</dbReference>
<feature type="active site" description="Proton donor/acceptor" evidence="6">
    <location>
        <position position="118"/>
    </location>
</feature>
<feature type="binding site" evidence="7">
    <location>
        <position position="129"/>
    </location>
    <ligand>
        <name>substrate</name>
    </ligand>
</feature>
<organism evidence="10 11">
    <name type="scientific">Zygotorulaspora mrakii</name>
    <name type="common">Zygosaccharomyces mrakii</name>
    <dbReference type="NCBI Taxonomy" id="42260"/>
    <lineage>
        <taxon>Eukaryota</taxon>
        <taxon>Fungi</taxon>
        <taxon>Dikarya</taxon>
        <taxon>Ascomycota</taxon>
        <taxon>Saccharomycotina</taxon>
        <taxon>Saccharomycetes</taxon>
        <taxon>Saccharomycetales</taxon>
        <taxon>Saccharomycetaceae</taxon>
        <taxon>Zygotorulaspora</taxon>
    </lineage>
</organism>
<dbReference type="InterPro" id="IPR013078">
    <property type="entry name" value="His_Pase_superF_clade-1"/>
</dbReference>
<dbReference type="UniPathway" id="UPA00109">
    <property type="reaction ID" value="UER00186"/>
</dbReference>
<dbReference type="HAMAP" id="MF_01039">
    <property type="entry name" value="PGAM_GpmA"/>
    <property type="match status" value="1"/>
</dbReference>
<feature type="binding site" evidence="7">
    <location>
        <begin position="118"/>
        <end position="121"/>
    </location>
    <ligand>
        <name>substrate</name>
    </ligand>
</feature>
<dbReference type="EC" id="5.4.2.11" evidence="9"/>
<dbReference type="Proteomes" id="UP000509704">
    <property type="component" value="Chromosome 3"/>
</dbReference>
<protein>
    <recommendedName>
        <fullName evidence="9">Phosphoglycerate mutase</fullName>
        <ecNumber evidence="9">5.4.2.11</ecNumber>
    </recommendedName>
</protein>
<dbReference type="CDD" id="cd07067">
    <property type="entry name" value="HP_PGM_like"/>
    <property type="match status" value="1"/>
</dbReference>
<dbReference type="PANTHER" id="PTHR11931">
    <property type="entry name" value="PHOSPHOGLYCERATE MUTASE"/>
    <property type="match status" value="1"/>
</dbReference>
<reference evidence="10 11" key="1">
    <citation type="submission" date="2020-07" db="EMBL/GenBank/DDBJ databases">
        <title>The yeast mating-type switching endonuclease HO is a domesticated member of an unorthodox homing genetic element family.</title>
        <authorList>
            <person name="Coughlan A.Y."/>
            <person name="Lombardi L."/>
            <person name="Braun-Galleani S."/>
            <person name="Martos A.R."/>
            <person name="Galeote V."/>
            <person name="Bigey F."/>
            <person name="Dequin S."/>
            <person name="Byrne K.P."/>
            <person name="Wolfe K.H."/>
        </authorList>
    </citation>
    <scope>NUCLEOTIDE SEQUENCE [LARGE SCALE GENOMIC DNA]</scope>
    <source>
        <strain evidence="10 11">NRRL Y-6702</strain>
    </source>
</reference>
<dbReference type="GO" id="GO:0006096">
    <property type="term" value="P:glycolytic process"/>
    <property type="evidence" value="ECO:0007669"/>
    <property type="project" value="UniProtKB-UniPathway"/>
</dbReference>
<dbReference type="SUPFAM" id="SSF53254">
    <property type="entry name" value="Phosphoglycerate mutase-like"/>
    <property type="match status" value="1"/>
</dbReference>
<feature type="site" description="Transition state stabilizer" evidence="8">
    <location>
        <position position="233"/>
    </location>
</feature>
<proteinExistence type="inferred from homology"/>
<comment type="similarity">
    <text evidence="3 9">Belongs to the phosphoglycerate mutase family. BPG-dependent PGAM subfamily.</text>
</comment>
<dbReference type="AlphaFoldDB" id="A0A7H9B0M7"/>
<sequence length="301" mass="34828">MTLTNNTFKVILLRHGQSELNHENIFCGWIDAQLTEKGKHQARHAADLIKDYCEEKNVPLPQIGFTSRLVRTEQTMEVMLDELHLKGSFQIIAGLDCKIEDEFKKDSVKVLQTWRLNERHYGSWQGQRKPDILKEYGKEKYMYIRRDYQGKPPSADLKREMIQEVDDQGSSTGYDFKEPNRRLKYGLEEEAGDILPDSESLCDVVKRLEPFLENVVLKLSRDYNLDSCLMVGHGSSVRSILKVLQKISDDDIKNVDIPNATPLVVELEKGTFKFINRYYLDPETAKIDAQKVRQEGFQNNP</sequence>
<dbReference type="EMBL" id="CP058606">
    <property type="protein sequence ID" value="QLG71914.1"/>
    <property type="molecule type" value="Genomic_DNA"/>
</dbReference>
<dbReference type="InterPro" id="IPR001345">
    <property type="entry name" value="PG/BPGM_mutase_AS"/>
</dbReference>
<feature type="binding site" evidence="7">
    <location>
        <begin position="145"/>
        <end position="146"/>
    </location>
    <ligand>
        <name>substrate</name>
    </ligand>
</feature>
<feature type="binding site" evidence="7">
    <location>
        <position position="71"/>
    </location>
    <ligand>
        <name>substrate</name>
    </ligand>
</feature>
<dbReference type="InterPro" id="IPR029033">
    <property type="entry name" value="His_PPase_superfam"/>
</dbReference>
<evidence type="ECO:0000256" key="5">
    <source>
        <dbReference type="ARBA" id="ARBA00023235"/>
    </source>
</evidence>
<dbReference type="SMART" id="SM00855">
    <property type="entry name" value="PGAM"/>
    <property type="match status" value="1"/>
</dbReference>
<dbReference type="Gene3D" id="3.40.50.1240">
    <property type="entry name" value="Phosphoglycerate mutase-like"/>
    <property type="match status" value="1"/>
</dbReference>
<name>A0A7H9B0M7_ZYGMR</name>
<evidence type="ECO:0000256" key="4">
    <source>
        <dbReference type="ARBA" id="ARBA00023152"/>
    </source>
</evidence>
<evidence type="ECO:0000256" key="6">
    <source>
        <dbReference type="PIRSR" id="PIRSR613078-1"/>
    </source>
</evidence>
<dbReference type="OrthoDB" id="354304at2759"/>
<dbReference type="NCBIfam" id="TIGR01258">
    <property type="entry name" value="pgm_1"/>
    <property type="match status" value="1"/>
</dbReference>
<dbReference type="InterPro" id="IPR005952">
    <property type="entry name" value="Phosphogly_mut1"/>
</dbReference>
<dbReference type="Pfam" id="PF00300">
    <property type="entry name" value="His_Phos_1"/>
    <property type="match status" value="2"/>
</dbReference>
<feature type="active site" description="Tele-phosphohistidine intermediate" evidence="6">
    <location>
        <position position="15"/>
    </location>
</feature>
<evidence type="ECO:0000256" key="1">
    <source>
        <dbReference type="ARBA" id="ARBA00000380"/>
    </source>
</evidence>
<dbReference type="GeneID" id="59235611"/>
<keyword evidence="11" id="KW-1185">Reference proteome</keyword>
<accession>A0A7H9B0M7</accession>
<evidence type="ECO:0000313" key="10">
    <source>
        <dbReference type="EMBL" id="QLG71914.1"/>
    </source>
</evidence>
<dbReference type="KEGG" id="zmk:HG535_0C02660"/>
<evidence type="ECO:0000256" key="3">
    <source>
        <dbReference type="ARBA" id="ARBA00006717"/>
    </source>
</evidence>
<comment type="catalytic activity">
    <reaction evidence="1 9">
        <text>(2R)-2-phosphoglycerate = (2R)-3-phosphoglycerate</text>
        <dbReference type="Rhea" id="RHEA:15901"/>
        <dbReference type="ChEBI" id="CHEBI:58272"/>
        <dbReference type="ChEBI" id="CHEBI:58289"/>
        <dbReference type="EC" id="5.4.2.11"/>
    </reaction>
</comment>
<feature type="binding site" evidence="7">
    <location>
        <begin position="14"/>
        <end position="21"/>
    </location>
    <ligand>
        <name>substrate</name>
    </ligand>
</feature>
<evidence type="ECO:0000256" key="2">
    <source>
        <dbReference type="ARBA" id="ARBA00004798"/>
    </source>
</evidence>
<dbReference type="GO" id="GO:0004619">
    <property type="term" value="F:phosphoglycerate mutase activity"/>
    <property type="evidence" value="ECO:0007669"/>
    <property type="project" value="UniProtKB-EC"/>
</dbReference>
<dbReference type="RefSeq" id="XP_037143642.1">
    <property type="nucleotide sequence ID" value="XM_037287747.1"/>
</dbReference>